<dbReference type="Pfam" id="PF05699">
    <property type="entry name" value="Dimer_Tnp_hAT"/>
    <property type="match status" value="1"/>
</dbReference>
<protein>
    <recommendedName>
        <fullName evidence="1">HAT C-terminal dimerisation domain-containing protein</fullName>
    </recommendedName>
</protein>
<sequence length="123" mass="13930">MVTFPHIPWSILRDPVAGMFELGLKDLCLMLKSDIQLLNDGVQVLESMLKQLKPKNMIDLYFEVLPFEQTFSSILSLLIGAMAIPVSYTTTERTFSKMKLIKTVARNNMSDNRLSDLSLLASF</sequence>
<evidence type="ECO:0000313" key="2">
    <source>
        <dbReference type="EMBL" id="CAF1921618.1"/>
    </source>
</evidence>
<dbReference type="AlphaFoldDB" id="A0A816KIG5"/>
<evidence type="ECO:0000313" key="4">
    <source>
        <dbReference type="Proteomes" id="UP000663824"/>
    </source>
</evidence>
<dbReference type="InterPro" id="IPR008906">
    <property type="entry name" value="HATC_C_dom"/>
</dbReference>
<accession>A0A816KIG5</accession>
<dbReference type="Proteomes" id="UP000676336">
    <property type="component" value="Unassembled WGS sequence"/>
</dbReference>
<dbReference type="EMBL" id="CAJNRE010000142">
    <property type="protein sequence ID" value="CAF1921618.1"/>
    <property type="molecule type" value="Genomic_DNA"/>
</dbReference>
<comment type="caution">
    <text evidence="2">The sequence shown here is derived from an EMBL/GenBank/DDBJ whole genome shotgun (WGS) entry which is preliminary data.</text>
</comment>
<dbReference type="Proteomes" id="UP000663824">
    <property type="component" value="Unassembled WGS sequence"/>
</dbReference>
<feature type="domain" description="HAT C-terminal dimerisation" evidence="1">
    <location>
        <begin position="73"/>
        <end position="121"/>
    </location>
</feature>
<reference evidence="2" key="1">
    <citation type="submission" date="2021-02" db="EMBL/GenBank/DDBJ databases">
        <authorList>
            <person name="Nowell W R."/>
        </authorList>
    </citation>
    <scope>NUCLEOTIDE SEQUENCE</scope>
</reference>
<organism evidence="2 4">
    <name type="scientific">Rotaria magnacalcarata</name>
    <dbReference type="NCBI Taxonomy" id="392030"/>
    <lineage>
        <taxon>Eukaryota</taxon>
        <taxon>Metazoa</taxon>
        <taxon>Spiralia</taxon>
        <taxon>Gnathifera</taxon>
        <taxon>Rotifera</taxon>
        <taxon>Eurotatoria</taxon>
        <taxon>Bdelloidea</taxon>
        <taxon>Philodinida</taxon>
        <taxon>Philodinidae</taxon>
        <taxon>Rotaria</taxon>
    </lineage>
</organism>
<proteinExistence type="predicted"/>
<dbReference type="GO" id="GO:0046983">
    <property type="term" value="F:protein dimerization activity"/>
    <property type="evidence" value="ECO:0007669"/>
    <property type="project" value="InterPro"/>
</dbReference>
<dbReference type="EMBL" id="CAJOBI010297078">
    <property type="protein sequence ID" value="CAF5163193.1"/>
    <property type="molecule type" value="Genomic_DNA"/>
</dbReference>
<name>A0A816KIG5_9BILA</name>
<evidence type="ECO:0000313" key="3">
    <source>
        <dbReference type="EMBL" id="CAF5163193.1"/>
    </source>
</evidence>
<gene>
    <name evidence="2" type="ORF">MBJ925_LOCUS2173</name>
    <name evidence="3" type="ORF">SMN809_LOCUS64744</name>
</gene>
<evidence type="ECO:0000259" key="1">
    <source>
        <dbReference type="Pfam" id="PF05699"/>
    </source>
</evidence>